<dbReference type="SUPFAM" id="SSF49899">
    <property type="entry name" value="Concanavalin A-like lectins/glucanases"/>
    <property type="match status" value="1"/>
</dbReference>
<dbReference type="GO" id="GO:0006888">
    <property type="term" value="P:endoplasmic reticulum to Golgi vesicle-mediated transport"/>
    <property type="evidence" value="ECO:0007669"/>
    <property type="project" value="TreeGrafter"/>
</dbReference>
<dbReference type="InterPro" id="IPR013320">
    <property type="entry name" value="ConA-like_dom_sf"/>
</dbReference>
<evidence type="ECO:0000256" key="1">
    <source>
        <dbReference type="ARBA" id="ARBA00004479"/>
    </source>
</evidence>
<dbReference type="GO" id="GO:0030134">
    <property type="term" value="C:COPII-coated ER to Golgi transport vesicle"/>
    <property type="evidence" value="ECO:0007669"/>
    <property type="project" value="TreeGrafter"/>
</dbReference>
<dbReference type="EMBL" id="JAPDFW010000068">
    <property type="protein sequence ID" value="KAJ5074899.1"/>
    <property type="molecule type" value="Genomic_DNA"/>
</dbReference>
<evidence type="ECO:0000256" key="2">
    <source>
        <dbReference type="ARBA" id="ARBA00022692"/>
    </source>
</evidence>
<comment type="subcellular location">
    <subcellularLocation>
        <location evidence="1">Membrane</location>
        <topology evidence="1">Single-pass type I membrane protein</topology>
    </subcellularLocation>
</comment>
<keyword evidence="3" id="KW-0732">Signal</keyword>
<keyword evidence="4 7" id="KW-1133">Transmembrane helix</keyword>
<evidence type="ECO:0000313" key="10">
    <source>
        <dbReference type="Proteomes" id="UP001149090"/>
    </source>
</evidence>
<dbReference type="GO" id="GO:0005793">
    <property type="term" value="C:endoplasmic reticulum-Golgi intermediate compartment"/>
    <property type="evidence" value="ECO:0007669"/>
    <property type="project" value="TreeGrafter"/>
</dbReference>
<organism evidence="9 10">
    <name type="scientific">Anaeramoeba ignava</name>
    <name type="common">Anaerobic marine amoeba</name>
    <dbReference type="NCBI Taxonomy" id="1746090"/>
    <lineage>
        <taxon>Eukaryota</taxon>
        <taxon>Metamonada</taxon>
        <taxon>Anaeramoebidae</taxon>
        <taxon>Anaeramoeba</taxon>
    </lineage>
</organism>
<dbReference type="InterPro" id="IPR051136">
    <property type="entry name" value="Intracellular_Lectin-GPT"/>
</dbReference>
<dbReference type="PANTHER" id="PTHR12223">
    <property type="entry name" value="VESICULAR MANNOSE-BINDING LECTIN"/>
    <property type="match status" value="1"/>
</dbReference>
<reference evidence="9" key="1">
    <citation type="submission" date="2022-10" db="EMBL/GenBank/DDBJ databases">
        <title>Novel sulphate-reducing endosymbionts in the free-living metamonad Anaeramoeba.</title>
        <authorList>
            <person name="Jerlstrom-Hultqvist J."/>
            <person name="Cepicka I."/>
            <person name="Gallot-Lavallee L."/>
            <person name="Salas-Leiva D."/>
            <person name="Curtis B.A."/>
            <person name="Zahonova K."/>
            <person name="Pipaliya S."/>
            <person name="Dacks J."/>
            <person name="Roger A.J."/>
        </authorList>
    </citation>
    <scope>NUCLEOTIDE SEQUENCE</scope>
    <source>
        <strain evidence="9">BMAN</strain>
    </source>
</reference>
<dbReference type="Gene3D" id="2.60.120.200">
    <property type="match status" value="1"/>
</dbReference>
<dbReference type="InterPro" id="IPR005052">
    <property type="entry name" value="Lectin_leg"/>
</dbReference>
<keyword evidence="10" id="KW-1185">Reference proteome</keyword>
<name>A0A9Q0LM32_ANAIG</name>
<dbReference type="GO" id="GO:0000139">
    <property type="term" value="C:Golgi membrane"/>
    <property type="evidence" value="ECO:0007669"/>
    <property type="project" value="TreeGrafter"/>
</dbReference>
<dbReference type="GO" id="GO:0005789">
    <property type="term" value="C:endoplasmic reticulum membrane"/>
    <property type="evidence" value="ECO:0007669"/>
    <property type="project" value="TreeGrafter"/>
</dbReference>
<evidence type="ECO:0000256" key="3">
    <source>
        <dbReference type="ARBA" id="ARBA00022729"/>
    </source>
</evidence>
<dbReference type="Proteomes" id="UP001149090">
    <property type="component" value="Unassembled WGS sequence"/>
</dbReference>
<dbReference type="OrthoDB" id="270293at2759"/>
<evidence type="ECO:0000256" key="6">
    <source>
        <dbReference type="SAM" id="Coils"/>
    </source>
</evidence>
<evidence type="ECO:0000259" key="8">
    <source>
        <dbReference type="PROSITE" id="PS51328"/>
    </source>
</evidence>
<feature type="coiled-coil region" evidence="6">
    <location>
        <begin position="237"/>
        <end position="282"/>
    </location>
</feature>
<keyword evidence="2 7" id="KW-0812">Transmembrane</keyword>
<feature type="domain" description="L-type lectin-like" evidence="8">
    <location>
        <begin position="1"/>
        <end position="220"/>
    </location>
</feature>
<evidence type="ECO:0000256" key="7">
    <source>
        <dbReference type="SAM" id="Phobius"/>
    </source>
</evidence>
<dbReference type="OMA" id="VMQFRIS"/>
<gene>
    <name evidence="9" type="ORF">M0811_07942</name>
</gene>
<evidence type="ECO:0000256" key="4">
    <source>
        <dbReference type="ARBA" id="ARBA00022989"/>
    </source>
</evidence>
<comment type="caution">
    <text evidence="9">The sequence shown here is derived from an EMBL/GenBank/DDBJ whole genome shotgun (WGS) entry which is preliminary data.</text>
</comment>
<proteinExistence type="predicted"/>
<keyword evidence="5 7" id="KW-0472">Membrane</keyword>
<evidence type="ECO:0000313" key="9">
    <source>
        <dbReference type="EMBL" id="KAJ5074899.1"/>
    </source>
</evidence>
<protein>
    <submittedName>
        <fullName evidence="9">Vesicular mannose-binding lectin</fullName>
    </submittedName>
</protein>
<dbReference type="PROSITE" id="PS51328">
    <property type="entry name" value="L_LECTIN_LIKE"/>
    <property type="match status" value="1"/>
</dbReference>
<keyword evidence="6" id="KW-0175">Coiled coil</keyword>
<accession>A0A9Q0LM32</accession>
<feature type="transmembrane region" description="Helical" evidence="7">
    <location>
        <begin position="436"/>
        <end position="456"/>
    </location>
</feature>
<dbReference type="Pfam" id="PF03388">
    <property type="entry name" value="Lectin_leg-like"/>
    <property type="match status" value="1"/>
</dbReference>
<dbReference type="AlphaFoldDB" id="A0A9Q0LM32"/>
<dbReference type="GO" id="GO:0005537">
    <property type="term" value="F:D-mannose binding"/>
    <property type="evidence" value="ECO:0007669"/>
    <property type="project" value="TreeGrafter"/>
</dbReference>
<evidence type="ECO:0000256" key="5">
    <source>
        <dbReference type="ARBA" id="ARBA00023136"/>
    </source>
</evidence>
<dbReference type="PANTHER" id="PTHR12223:SF28">
    <property type="entry name" value="LECTIN, MANNOSE BINDING 1 LIKE"/>
    <property type="match status" value="1"/>
</dbReference>
<sequence length="467" mass="54433">MIETTETKRLFENRYSFRGDLKNWQIGEDAILDGYKIILTEDKTDKQGFIWNNLKNDMKYWTSTITFNIEGKKVGADGIAFWYTKFKGISGPVFGNMEKFVGLGVFLDTYDNDKSGEPGMLQVVINDGNLVYNGNKDGMDIVRGFCELSPRNLGKESQIKITYFNNILNVEYDLGSKGEWIKCSSISNVDLPTEYYFGVSARTGGLSDKHELISILTMDLTPSKYKNEKKDYQEIYVENLDIEIKDEEDEEENEEEEEILTMENVLLIKKKIENKIEDLKTKKYEEKDYLIDFNEETKSILKAVNNVISIQKSTNSLKEKIEKTLNQQLKTNEELSSSELIQKFQEEFSLMIKTISEEKSEIDKVIIGLNELKEIIIEDDKKERPKMINEVNILKDKVQKIPTIIESTKKIYLEIVENYQGETEKLPEGIEKRKKIRYWIILFILEIVFGAAFLYWKKMNEDESKFF</sequence>